<comment type="caution">
    <text evidence="1">The sequence shown here is derived from an EMBL/GenBank/DDBJ whole genome shotgun (WGS) entry which is preliminary data.</text>
</comment>
<dbReference type="Proteomes" id="UP001055879">
    <property type="component" value="Linkage Group LG10"/>
</dbReference>
<organism evidence="1 2">
    <name type="scientific">Arctium lappa</name>
    <name type="common">Greater burdock</name>
    <name type="synonym">Lappa major</name>
    <dbReference type="NCBI Taxonomy" id="4217"/>
    <lineage>
        <taxon>Eukaryota</taxon>
        <taxon>Viridiplantae</taxon>
        <taxon>Streptophyta</taxon>
        <taxon>Embryophyta</taxon>
        <taxon>Tracheophyta</taxon>
        <taxon>Spermatophyta</taxon>
        <taxon>Magnoliopsida</taxon>
        <taxon>eudicotyledons</taxon>
        <taxon>Gunneridae</taxon>
        <taxon>Pentapetalae</taxon>
        <taxon>asterids</taxon>
        <taxon>campanulids</taxon>
        <taxon>Asterales</taxon>
        <taxon>Asteraceae</taxon>
        <taxon>Carduoideae</taxon>
        <taxon>Cardueae</taxon>
        <taxon>Arctiinae</taxon>
        <taxon>Arctium</taxon>
    </lineage>
</organism>
<keyword evidence="2" id="KW-1185">Reference proteome</keyword>
<evidence type="ECO:0000313" key="2">
    <source>
        <dbReference type="Proteomes" id="UP001055879"/>
    </source>
</evidence>
<sequence length="143" mass="15894">MPSHGVLEGQPSHIFFGSTLIAIWFFPGTPRPPLFEGRDVYILGAANVGKSAFINALLKWTLYEQVANAALDCQCLEVAKDNCDHLPLEIDEYELVDPVDILTPLEKSGFWNGVFPPQPTIDIQPPQQDEDEDEDTDTGSYDD</sequence>
<accession>A0ACB8ZJ53</accession>
<reference evidence="1 2" key="2">
    <citation type="journal article" date="2022" name="Mol. Ecol. Resour.">
        <title>The genomes of chicory, endive, great burdock and yacon provide insights into Asteraceae paleo-polyploidization history and plant inulin production.</title>
        <authorList>
            <person name="Fan W."/>
            <person name="Wang S."/>
            <person name="Wang H."/>
            <person name="Wang A."/>
            <person name="Jiang F."/>
            <person name="Liu H."/>
            <person name="Zhao H."/>
            <person name="Xu D."/>
            <person name="Zhang Y."/>
        </authorList>
    </citation>
    <scope>NUCLEOTIDE SEQUENCE [LARGE SCALE GENOMIC DNA]</scope>
    <source>
        <strain evidence="2">cv. Niubang</strain>
    </source>
</reference>
<reference evidence="2" key="1">
    <citation type="journal article" date="2022" name="Mol. Ecol. Resour.">
        <title>The genomes of chicory, endive, great burdock and yacon provide insights into Asteraceae palaeo-polyploidization history and plant inulin production.</title>
        <authorList>
            <person name="Fan W."/>
            <person name="Wang S."/>
            <person name="Wang H."/>
            <person name="Wang A."/>
            <person name="Jiang F."/>
            <person name="Liu H."/>
            <person name="Zhao H."/>
            <person name="Xu D."/>
            <person name="Zhang Y."/>
        </authorList>
    </citation>
    <scope>NUCLEOTIDE SEQUENCE [LARGE SCALE GENOMIC DNA]</scope>
    <source>
        <strain evidence="2">cv. Niubang</strain>
    </source>
</reference>
<name>A0ACB8ZJ53_ARCLA</name>
<proteinExistence type="predicted"/>
<gene>
    <name evidence="1" type="ORF">L6452_31157</name>
</gene>
<protein>
    <submittedName>
        <fullName evidence="1">Uncharacterized protein</fullName>
    </submittedName>
</protein>
<dbReference type="EMBL" id="CM042056">
    <property type="protein sequence ID" value="KAI3698047.1"/>
    <property type="molecule type" value="Genomic_DNA"/>
</dbReference>
<evidence type="ECO:0000313" key="1">
    <source>
        <dbReference type="EMBL" id="KAI3698047.1"/>
    </source>
</evidence>